<dbReference type="AlphaFoldDB" id="A0A7S2XKT3"/>
<dbReference type="EMBL" id="HBHQ01008702">
    <property type="protein sequence ID" value="CAD9814023.1"/>
    <property type="molecule type" value="Transcribed_RNA"/>
</dbReference>
<feature type="chain" id="PRO_5031447367" evidence="1">
    <location>
        <begin position="23"/>
        <end position="251"/>
    </location>
</feature>
<sequence>MKLEMLLSLVLLIFIRATSVVAFLGVSPVQLYRQTSCSISACASKGANSEGSEDDSSISDGISADAENETDWITAEFTLRQFPAEPDPALDPHSLAVWICRSVQFVDYPSSAAGLERIFDFFTWECRKAVTARQGGDTVERFCQYGLLSPALQPMMGATRIVVGDDGTLTPGTPTRGALYSFPITVYGASNLKFQYSSGHLREGIHTESPRTDLVLRLEQARRPPLTGCWLVREILDVRHAFAGDMGNALS</sequence>
<accession>A0A7S2XKT3</accession>
<reference evidence="2" key="1">
    <citation type="submission" date="2021-01" db="EMBL/GenBank/DDBJ databases">
        <authorList>
            <person name="Corre E."/>
            <person name="Pelletier E."/>
            <person name="Niang G."/>
            <person name="Scheremetjew M."/>
            <person name="Finn R."/>
            <person name="Kale V."/>
            <person name="Holt S."/>
            <person name="Cochrane G."/>
            <person name="Meng A."/>
            <person name="Brown T."/>
            <person name="Cohen L."/>
        </authorList>
    </citation>
    <scope>NUCLEOTIDE SEQUENCE</scope>
    <source>
        <strain evidence="2">CCMP2084</strain>
    </source>
</reference>
<gene>
    <name evidence="2" type="ORF">ASEP1449_LOCUS5848</name>
</gene>
<keyword evidence="1" id="KW-0732">Signal</keyword>
<protein>
    <submittedName>
        <fullName evidence="2">Uncharacterized protein</fullName>
    </submittedName>
</protein>
<name>A0A7S2XKT3_9STRA</name>
<proteinExistence type="predicted"/>
<organism evidence="2">
    <name type="scientific">Attheya septentrionalis</name>
    <dbReference type="NCBI Taxonomy" id="420275"/>
    <lineage>
        <taxon>Eukaryota</taxon>
        <taxon>Sar</taxon>
        <taxon>Stramenopiles</taxon>
        <taxon>Ochrophyta</taxon>
        <taxon>Bacillariophyta</taxon>
        <taxon>Coscinodiscophyceae</taxon>
        <taxon>Chaetocerotophycidae</taxon>
        <taxon>Chaetocerotales</taxon>
        <taxon>Attheyaceae</taxon>
        <taxon>Attheya</taxon>
    </lineage>
</organism>
<evidence type="ECO:0000313" key="2">
    <source>
        <dbReference type="EMBL" id="CAD9814023.1"/>
    </source>
</evidence>
<evidence type="ECO:0000256" key="1">
    <source>
        <dbReference type="SAM" id="SignalP"/>
    </source>
</evidence>
<feature type="signal peptide" evidence="1">
    <location>
        <begin position="1"/>
        <end position="22"/>
    </location>
</feature>